<feature type="transmembrane region" description="Helical" evidence="1">
    <location>
        <begin position="141"/>
        <end position="165"/>
    </location>
</feature>
<keyword evidence="1" id="KW-0472">Membrane</keyword>
<reference evidence="2 3" key="1">
    <citation type="journal article" date="2019" name="Genome Biol. Evol.">
        <title>Day and night: Metabolic profiles and evolutionary relationships of six axenic non-marine cyanobacteria.</title>
        <authorList>
            <person name="Will S.E."/>
            <person name="Henke P."/>
            <person name="Boedeker C."/>
            <person name="Huang S."/>
            <person name="Brinkmann H."/>
            <person name="Rohde M."/>
            <person name="Jarek M."/>
            <person name="Friedl T."/>
            <person name="Seufert S."/>
            <person name="Schumacher M."/>
            <person name="Overmann J."/>
            <person name="Neumann-Schaal M."/>
            <person name="Petersen J."/>
        </authorList>
    </citation>
    <scope>NUCLEOTIDE SEQUENCE [LARGE SCALE GENOMIC DNA]</scope>
    <source>
        <strain evidence="2 3">SAG 39.79</strain>
    </source>
</reference>
<feature type="transmembrane region" description="Helical" evidence="1">
    <location>
        <begin position="90"/>
        <end position="108"/>
    </location>
</feature>
<keyword evidence="1" id="KW-1133">Transmembrane helix</keyword>
<dbReference type="RefSeq" id="WP_146138607.1">
    <property type="nucleotide sequence ID" value="NZ_JAVKZF010000005.1"/>
</dbReference>
<keyword evidence="1" id="KW-0812">Transmembrane</keyword>
<sequence length="166" mass="18937">MYKNKERYFSPQEVEAIFQRASRLSLNLPEDYVSYSQLISIAEEIGISSLAINVAILDSQSALRNSNPAPTLTRIESSNYEVFALSWLKTILRILTFTIFITLSWKLILSSFELLQQHITIFLQPISSTSSLNINNIALAIFYYLGVIIIAVSKFFLQLLFITIFN</sequence>
<comment type="caution">
    <text evidence="2">The sequence shown here is derived from an EMBL/GenBank/DDBJ whole genome shotgun (WGS) entry which is preliminary data.</text>
</comment>
<protein>
    <submittedName>
        <fullName evidence="2">Uncharacterized protein</fullName>
    </submittedName>
</protein>
<dbReference type="EMBL" id="RSCK01000003">
    <property type="protein sequence ID" value="RUT14090.1"/>
    <property type="molecule type" value="Genomic_DNA"/>
</dbReference>
<evidence type="ECO:0000313" key="3">
    <source>
        <dbReference type="Proteomes" id="UP000282574"/>
    </source>
</evidence>
<name>A0AB37URL2_9CYAN</name>
<dbReference type="Proteomes" id="UP000282574">
    <property type="component" value="Unassembled WGS sequence"/>
</dbReference>
<evidence type="ECO:0000256" key="1">
    <source>
        <dbReference type="SAM" id="Phobius"/>
    </source>
</evidence>
<dbReference type="AlphaFoldDB" id="A0AB37URL2"/>
<gene>
    <name evidence="2" type="ORF">DSM107010_05730</name>
</gene>
<evidence type="ECO:0000313" key="2">
    <source>
        <dbReference type="EMBL" id="RUT14090.1"/>
    </source>
</evidence>
<accession>A0AB37URL2</accession>
<organism evidence="2 3">
    <name type="scientific">Chroococcidiopsis cubana SAG 39.79</name>
    <dbReference type="NCBI Taxonomy" id="388085"/>
    <lineage>
        <taxon>Bacteria</taxon>
        <taxon>Bacillati</taxon>
        <taxon>Cyanobacteriota</taxon>
        <taxon>Cyanophyceae</taxon>
        <taxon>Chroococcidiopsidales</taxon>
        <taxon>Chroococcidiopsidaceae</taxon>
        <taxon>Chroococcidiopsis</taxon>
    </lineage>
</organism>
<proteinExistence type="predicted"/>
<keyword evidence="3" id="KW-1185">Reference proteome</keyword>